<proteinExistence type="predicted"/>
<organism evidence="3 4">
    <name type="scientific">Larinioides sclopetarius</name>
    <dbReference type="NCBI Taxonomy" id="280406"/>
    <lineage>
        <taxon>Eukaryota</taxon>
        <taxon>Metazoa</taxon>
        <taxon>Ecdysozoa</taxon>
        <taxon>Arthropoda</taxon>
        <taxon>Chelicerata</taxon>
        <taxon>Arachnida</taxon>
        <taxon>Araneae</taxon>
        <taxon>Araneomorphae</taxon>
        <taxon>Entelegynae</taxon>
        <taxon>Araneoidea</taxon>
        <taxon>Araneidae</taxon>
        <taxon>Larinioides</taxon>
    </lineage>
</organism>
<protein>
    <submittedName>
        <fullName evidence="3">Uncharacterized protein</fullName>
    </submittedName>
</protein>
<comment type="caution">
    <text evidence="3">The sequence shown here is derived from an EMBL/GenBank/DDBJ whole genome shotgun (WGS) entry which is preliminary data.</text>
</comment>
<feature type="region of interest" description="Disordered" evidence="1">
    <location>
        <begin position="174"/>
        <end position="225"/>
    </location>
</feature>
<keyword evidence="2" id="KW-0472">Membrane</keyword>
<feature type="transmembrane region" description="Helical" evidence="2">
    <location>
        <begin position="117"/>
        <end position="135"/>
    </location>
</feature>
<dbReference type="AlphaFoldDB" id="A0AAV2B4L8"/>
<evidence type="ECO:0000256" key="1">
    <source>
        <dbReference type="SAM" id="MobiDB-lite"/>
    </source>
</evidence>
<feature type="transmembrane region" description="Helical" evidence="2">
    <location>
        <begin position="87"/>
        <end position="111"/>
    </location>
</feature>
<accession>A0AAV2B4L8</accession>
<keyword evidence="2" id="KW-0812">Transmembrane</keyword>
<evidence type="ECO:0000313" key="3">
    <source>
        <dbReference type="EMBL" id="CAL1290374.1"/>
    </source>
</evidence>
<name>A0AAV2B4L8_9ARAC</name>
<gene>
    <name evidence="3" type="ORF">LARSCL_LOCUS16446</name>
</gene>
<dbReference type="Proteomes" id="UP001497382">
    <property type="component" value="Unassembled WGS sequence"/>
</dbReference>
<keyword evidence="2" id="KW-1133">Transmembrane helix</keyword>
<evidence type="ECO:0000256" key="2">
    <source>
        <dbReference type="SAM" id="Phobius"/>
    </source>
</evidence>
<evidence type="ECO:0000313" key="4">
    <source>
        <dbReference type="Proteomes" id="UP001497382"/>
    </source>
</evidence>
<keyword evidence="4" id="KW-1185">Reference proteome</keyword>
<dbReference type="EMBL" id="CAXIEN010000263">
    <property type="protein sequence ID" value="CAL1290374.1"/>
    <property type="molecule type" value="Genomic_DNA"/>
</dbReference>
<reference evidence="3 4" key="1">
    <citation type="submission" date="2024-04" db="EMBL/GenBank/DDBJ databases">
        <authorList>
            <person name="Rising A."/>
            <person name="Reimegard J."/>
            <person name="Sonavane S."/>
            <person name="Akerstrom W."/>
            <person name="Nylinder S."/>
            <person name="Hedman E."/>
            <person name="Kallberg Y."/>
        </authorList>
    </citation>
    <scope>NUCLEOTIDE SEQUENCE [LARGE SCALE GENOMIC DNA]</scope>
</reference>
<feature type="non-terminal residue" evidence="3">
    <location>
        <position position="1"/>
    </location>
</feature>
<feature type="compositionally biased region" description="Low complexity" evidence="1">
    <location>
        <begin position="198"/>
        <end position="217"/>
    </location>
</feature>
<sequence length="225" mass="25253">QKLDLFQTEKVPLAGSCHSLIFYYSINFILDNNMDRVVELMRNLFVPTSLGGIIRNYNAIVGNYLRSRKSSYEEIGSNPDTSCWLKLIIYLGSAVTIILSIIAFAFGYVIIPTIVTLTAVVCATLFWFRYSVVWVRLLECSRTVFCFPCIYFSRPSPLHAEIEYERRHREAPFERSVEVHSNGAEVQSEAETNGAKEQPAAQSPSSETSSEIESSITNGAKSAKV</sequence>